<dbReference type="Proteomes" id="UP000016936">
    <property type="component" value="Unassembled WGS sequence"/>
</dbReference>
<gene>
    <name evidence="1" type="ORF">COCHEDRAFT_1201199</name>
</gene>
<protein>
    <submittedName>
        <fullName evidence="1">Uncharacterized protein</fullName>
    </submittedName>
</protein>
<sequence length="214" mass="25211">MPDCVRLTMLPQELIKSEDAPPQLDTPRRAASIAIIYYCQEQKLPCSFKRTSTVFGIPKSTTSDVVATHRCRRLQHSDHHDPHGHPPRFTTSDAEAITTYIRDAPFHEKSDPWQDLAERAVVVKEYRHERGAQNIQWHPKYIQRRVTRHSGIKSHKAVTKEAHSPSQINQRKAYIDRYLTERPYARDWRNVLWWDELHWMTGPRYQLDIKREPG</sequence>
<accession>M2ULW0</accession>
<dbReference type="OrthoDB" id="3694381at2759"/>
<reference evidence="2" key="2">
    <citation type="journal article" date="2013" name="PLoS Genet.">
        <title>Comparative genome structure, secondary metabolite, and effector coding capacity across Cochliobolus pathogens.</title>
        <authorList>
            <person name="Condon B.J."/>
            <person name="Leng Y."/>
            <person name="Wu D."/>
            <person name="Bushley K.E."/>
            <person name="Ohm R.A."/>
            <person name="Otillar R."/>
            <person name="Martin J."/>
            <person name="Schackwitz W."/>
            <person name="Grimwood J."/>
            <person name="MohdZainudin N."/>
            <person name="Xue C."/>
            <person name="Wang R."/>
            <person name="Manning V.A."/>
            <person name="Dhillon B."/>
            <person name="Tu Z.J."/>
            <person name="Steffenson B.J."/>
            <person name="Salamov A."/>
            <person name="Sun H."/>
            <person name="Lowry S."/>
            <person name="LaButti K."/>
            <person name="Han J."/>
            <person name="Copeland A."/>
            <person name="Lindquist E."/>
            <person name="Barry K."/>
            <person name="Schmutz J."/>
            <person name="Baker S.E."/>
            <person name="Ciuffetti L.M."/>
            <person name="Grigoriev I.V."/>
            <person name="Zhong S."/>
            <person name="Turgeon B.G."/>
        </authorList>
    </citation>
    <scope>NUCLEOTIDE SEQUENCE [LARGE SCALE GENOMIC DNA]</scope>
    <source>
        <strain evidence="2">C5 / ATCC 48332 / race O</strain>
    </source>
</reference>
<name>M2ULW0_COCH5</name>
<proteinExistence type="predicted"/>
<evidence type="ECO:0000313" key="2">
    <source>
        <dbReference type="Proteomes" id="UP000016936"/>
    </source>
</evidence>
<dbReference type="AlphaFoldDB" id="M2ULW0"/>
<reference evidence="1 2" key="1">
    <citation type="journal article" date="2012" name="PLoS Pathog.">
        <title>Diverse lifestyles and strategies of plant pathogenesis encoded in the genomes of eighteen Dothideomycetes fungi.</title>
        <authorList>
            <person name="Ohm R.A."/>
            <person name="Feau N."/>
            <person name="Henrissat B."/>
            <person name="Schoch C.L."/>
            <person name="Horwitz B.A."/>
            <person name="Barry K.W."/>
            <person name="Condon B.J."/>
            <person name="Copeland A.C."/>
            <person name="Dhillon B."/>
            <person name="Glaser F."/>
            <person name="Hesse C.N."/>
            <person name="Kosti I."/>
            <person name="LaButti K."/>
            <person name="Lindquist E.A."/>
            <person name="Lucas S."/>
            <person name="Salamov A.A."/>
            <person name="Bradshaw R.E."/>
            <person name="Ciuffetti L."/>
            <person name="Hamelin R.C."/>
            <person name="Kema G.H.J."/>
            <person name="Lawrence C."/>
            <person name="Scott J.A."/>
            <person name="Spatafora J.W."/>
            <person name="Turgeon B.G."/>
            <person name="de Wit P.J.G.M."/>
            <person name="Zhong S."/>
            <person name="Goodwin S.B."/>
            <person name="Grigoriev I.V."/>
        </authorList>
    </citation>
    <scope>NUCLEOTIDE SEQUENCE [LARGE SCALE GENOMIC DNA]</scope>
    <source>
        <strain evidence="2">C5 / ATCC 48332 / race O</strain>
    </source>
</reference>
<evidence type="ECO:0000313" key="1">
    <source>
        <dbReference type="EMBL" id="EMD94606.1"/>
    </source>
</evidence>
<dbReference type="EMBL" id="KB445571">
    <property type="protein sequence ID" value="EMD94606.1"/>
    <property type="molecule type" value="Genomic_DNA"/>
</dbReference>
<organism evidence="1 2">
    <name type="scientific">Cochliobolus heterostrophus (strain C5 / ATCC 48332 / race O)</name>
    <name type="common">Southern corn leaf blight fungus</name>
    <name type="synonym">Bipolaris maydis</name>
    <dbReference type="NCBI Taxonomy" id="701091"/>
    <lineage>
        <taxon>Eukaryota</taxon>
        <taxon>Fungi</taxon>
        <taxon>Dikarya</taxon>
        <taxon>Ascomycota</taxon>
        <taxon>Pezizomycotina</taxon>
        <taxon>Dothideomycetes</taxon>
        <taxon>Pleosporomycetidae</taxon>
        <taxon>Pleosporales</taxon>
        <taxon>Pleosporineae</taxon>
        <taxon>Pleosporaceae</taxon>
        <taxon>Bipolaris</taxon>
    </lineage>
</organism>
<dbReference type="HOGENOM" id="CLU_1264218_0_0_1"/>
<keyword evidence="2" id="KW-1185">Reference proteome</keyword>